<name>A0A285JDL9_9GAMM</name>
<gene>
    <name evidence="1" type="ORF">SAMN06297280_3386</name>
</gene>
<proteinExistence type="predicted"/>
<dbReference type="Proteomes" id="UP000219353">
    <property type="component" value="Unassembled WGS sequence"/>
</dbReference>
<dbReference type="EMBL" id="OBEB01000008">
    <property type="protein sequence ID" value="SNY58390.1"/>
    <property type="molecule type" value="Genomic_DNA"/>
</dbReference>
<evidence type="ECO:0000313" key="2">
    <source>
        <dbReference type="Proteomes" id="UP000219353"/>
    </source>
</evidence>
<accession>A0A285JDL9</accession>
<evidence type="ECO:0000313" key="1">
    <source>
        <dbReference type="EMBL" id="SNY58390.1"/>
    </source>
</evidence>
<organism evidence="1 2">
    <name type="scientific">Arsukibacterium tuosuense</name>
    <dbReference type="NCBI Taxonomy" id="1323745"/>
    <lineage>
        <taxon>Bacteria</taxon>
        <taxon>Pseudomonadati</taxon>
        <taxon>Pseudomonadota</taxon>
        <taxon>Gammaproteobacteria</taxon>
        <taxon>Chromatiales</taxon>
        <taxon>Chromatiaceae</taxon>
        <taxon>Arsukibacterium</taxon>
    </lineage>
</organism>
<sequence>MEKRRLDTVLTYAHAYHWLPDAHTLVPEDELYVKNLICLEHAEQVYAETQSKGWAMSIKQLQKQIDRRNKQIIKLYKK</sequence>
<keyword evidence="2" id="KW-1185">Reference proteome</keyword>
<dbReference type="AlphaFoldDB" id="A0A285JDL9"/>
<reference evidence="2" key="1">
    <citation type="submission" date="2017-09" db="EMBL/GenBank/DDBJ databases">
        <authorList>
            <person name="Varghese N."/>
            <person name="Submissions S."/>
        </authorList>
    </citation>
    <scope>NUCLEOTIDE SEQUENCE [LARGE SCALE GENOMIC DNA]</scope>
    <source>
        <strain evidence="2">CGMCC 1.12461</strain>
    </source>
</reference>
<protein>
    <submittedName>
        <fullName evidence="1">Uncharacterized protein</fullName>
    </submittedName>
</protein>
<dbReference type="OrthoDB" id="7065729at2"/>